<feature type="transmembrane region" description="Helical" evidence="1">
    <location>
        <begin position="15"/>
        <end position="34"/>
    </location>
</feature>
<dbReference type="Proteomes" id="UP001432027">
    <property type="component" value="Unassembled WGS sequence"/>
</dbReference>
<keyword evidence="1" id="KW-0812">Transmembrane</keyword>
<evidence type="ECO:0000313" key="4">
    <source>
        <dbReference type="EMBL" id="GMT01460.1"/>
    </source>
</evidence>
<evidence type="ECO:0000313" key="5">
    <source>
        <dbReference type="Proteomes" id="UP001432027"/>
    </source>
</evidence>
<dbReference type="PANTHER" id="PTHR47022:SF1">
    <property type="entry name" value="BTB AND MATH DOMAIN-CONTAINING PROTEIN 36-RELATED"/>
    <property type="match status" value="1"/>
</dbReference>
<feature type="non-terminal residue" evidence="4">
    <location>
        <position position="137"/>
    </location>
</feature>
<dbReference type="PROSITE" id="PS50097">
    <property type="entry name" value="BTB"/>
    <property type="match status" value="1"/>
</dbReference>
<name>A0AAV5U3P6_9BILA</name>
<dbReference type="EMBL" id="BTSX01000005">
    <property type="protein sequence ID" value="GMT01457.1"/>
    <property type="molecule type" value="Genomic_DNA"/>
</dbReference>
<evidence type="ECO:0000313" key="3">
    <source>
        <dbReference type="EMBL" id="GMT01457.1"/>
    </source>
</evidence>
<dbReference type="EMBL" id="BTSX01000005">
    <property type="protein sequence ID" value="GMT01460.1"/>
    <property type="molecule type" value="Genomic_DNA"/>
</dbReference>
<dbReference type="CDD" id="cd18186">
    <property type="entry name" value="BTB_POZ_ZBTB_KLHL-like"/>
    <property type="match status" value="1"/>
</dbReference>
<feature type="domain" description="BTB" evidence="2">
    <location>
        <begin position="87"/>
        <end position="116"/>
    </location>
</feature>
<protein>
    <recommendedName>
        <fullName evidence="2">BTB domain-containing protein</fullName>
    </recommendedName>
</protein>
<keyword evidence="1" id="KW-1133">Transmembrane helix</keyword>
<sequence length="137" mass="16142">MCLDMAHIAMTHMEIAMEMTYKFFLKIIIVFLLLRKQKYNHIKKKKKIFVRDGCIVIEAKIIVKDGNEERFREKTPPPDFYAPSKFSDAILSVDGKKLHVSKQILAHASSYFEALFFGHFFSTLNRGKLFWERLPLR</sequence>
<keyword evidence="5" id="KW-1185">Reference proteome</keyword>
<dbReference type="AlphaFoldDB" id="A0AAV5U3P6"/>
<dbReference type="SUPFAM" id="SSF54695">
    <property type="entry name" value="POZ domain"/>
    <property type="match status" value="1"/>
</dbReference>
<reference evidence="4" key="1">
    <citation type="submission" date="2023-10" db="EMBL/GenBank/DDBJ databases">
        <title>Genome assembly of Pristionchus species.</title>
        <authorList>
            <person name="Yoshida K."/>
            <person name="Sommer R.J."/>
        </authorList>
    </citation>
    <scope>NUCLEOTIDE SEQUENCE</scope>
    <source>
        <strain evidence="4">RS0144</strain>
    </source>
</reference>
<dbReference type="Pfam" id="PF00651">
    <property type="entry name" value="BTB"/>
    <property type="match status" value="1"/>
</dbReference>
<keyword evidence="1" id="KW-0472">Membrane</keyword>
<evidence type="ECO:0000259" key="2">
    <source>
        <dbReference type="PROSITE" id="PS50097"/>
    </source>
</evidence>
<comment type="caution">
    <text evidence="4">The sequence shown here is derived from an EMBL/GenBank/DDBJ whole genome shotgun (WGS) entry which is preliminary data.</text>
</comment>
<dbReference type="InterPro" id="IPR000210">
    <property type="entry name" value="BTB/POZ_dom"/>
</dbReference>
<evidence type="ECO:0000256" key="1">
    <source>
        <dbReference type="SAM" id="Phobius"/>
    </source>
</evidence>
<proteinExistence type="predicted"/>
<gene>
    <name evidence="3" type="ORF">PENTCL1PPCAC_23631</name>
    <name evidence="4" type="ORF">PENTCL1PPCAC_23634</name>
</gene>
<dbReference type="InterPro" id="IPR011333">
    <property type="entry name" value="SKP1/BTB/POZ_sf"/>
</dbReference>
<dbReference type="PANTHER" id="PTHR47022">
    <property type="entry name" value="BTB AND MATH DOMAIN-CONTAINING PROTEIN 36-RELATED"/>
    <property type="match status" value="1"/>
</dbReference>
<dbReference type="Gene3D" id="3.30.710.10">
    <property type="entry name" value="Potassium Channel Kv1.1, Chain A"/>
    <property type="match status" value="1"/>
</dbReference>
<organism evidence="4 5">
    <name type="scientific">Pristionchus entomophagus</name>
    <dbReference type="NCBI Taxonomy" id="358040"/>
    <lineage>
        <taxon>Eukaryota</taxon>
        <taxon>Metazoa</taxon>
        <taxon>Ecdysozoa</taxon>
        <taxon>Nematoda</taxon>
        <taxon>Chromadorea</taxon>
        <taxon>Rhabditida</taxon>
        <taxon>Rhabditina</taxon>
        <taxon>Diplogasteromorpha</taxon>
        <taxon>Diplogasteroidea</taxon>
        <taxon>Neodiplogasteridae</taxon>
        <taxon>Pristionchus</taxon>
    </lineage>
</organism>
<accession>A0AAV5U3P6</accession>